<dbReference type="SMR" id="Q54XY8"/>
<sequence>MKSILSILFALLLIVAVSMGNNLENEEFYNMEIADAVYPLCKNGKCPKGSICIDVRDTKICFPNQ</sequence>
<dbReference type="AlphaFoldDB" id="Q54XY8"/>
<dbReference type="PaxDb" id="44689-DDB0218108"/>
<keyword evidence="3" id="KW-1185">Reference proteome</keyword>
<dbReference type="KEGG" id="ddi:DDB_G0278695"/>
<feature type="signal peptide" evidence="1">
    <location>
        <begin position="1"/>
        <end position="20"/>
    </location>
</feature>
<dbReference type="Proteomes" id="UP000002195">
    <property type="component" value="Unassembled WGS sequence"/>
</dbReference>
<feature type="chain" id="PRO_5004250314" evidence="1">
    <location>
        <begin position="21"/>
        <end position="65"/>
    </location>
</feature>
<keyword evidence="1" id="KW-0732">Signal</keyword>
<evidence type="ECO:0000313" key="2">
    <source>
        <dbReference type="EMBL" id="EAL68520.1"/>
    </source>
</evidence>
<dbReference type="InParanoid" id="Q54XY8"/>
<evidence type="ECO:0000256" key="1">
    <source>
        <dbReference type="SAM" id="SignalP"/>
    </source>
</evidence>
<protein>
    <submittedName>
        <fullName evidence="2">Uncharacterized protein</fullName>
    </submittedName>
</protein>
<dbReference type="dictyBase" id="DDB_G0278695"/>
<accession>Q54XY8</accession>
<name>Q54XY8_DICDI</name>
<dbReference type="EMBL" id="AAFI02000023">
    <property type="protein sequence ID" value="EAL68520.1"/>
    <property type="molecule type" value="Genomic_DNA"/>
</dbReference>
<organism evidence="2 3">
    <name type="scientific">Dictyostelium discoideum</name>
    <name type="common">Social amoeba</name>
    <dbReference type="NCBI Taxonomy" id="44689"/>
    <lineage>
        <taxon>Eukaryota</taxon>
        <taxon>Amoebozoa</taxon>
        <taxon>Evosea</taxon>
        <taxon>Eumycetozoa</taxon>
        <taxon>Dictyostelia</taxon>
        <taxon>Dictyosteliales</taxon>
        <taxon>Dictyosteliaceae</taxon>
        <taxon>Dictyostelium</taxon>
    </lineage>
</organism>
<evidence type="ECO:0000313" key="3">
    <source>
        <dbReference type="Proteomes" id="UP000002195"/>
    </source>
</evidence>
<proteinExistence type="predicted"/>
<gene>
    <name evidence="2" type="ORF">DDB_G0278695</name>
</gene>
<dbReference type="VEuPathDB" id="AmoebaDB:DDB_G0278695"/>
<comment type="caution">
    <text evidence="2">The sequence shown here is derived from an EMBL/GenBank/DDBJ whole genome shotgun (WGS) entry which is preliminary data.</text>
</comment>
<dbReference type="RefSeq" id="XP_642414.1">
    <property type="nucleotide sequence ID" value="XM_637322.1"/>
</dbReference>
<dbReference type="HOGENOM" id="CLU_2854356_0_0_1"/>
<dbReference type="GeneID" id="8621619"/>
<reference evidence="2 3" key="1">
    <citation type="journal article" date="2005" name="Nature">
        <title>The genome of the social amoeba Dictyostelium discoideum.</title>
        <authorList>
            <consortium name="The Dictyostelium discoideum Sequencing Consortium"/>
            <person name="Eichinger L."/>
            <person name="Pachebat J.A."/>
            <person name="Glockner G."/>
            <person name="Rajandream M.A."/>
            <person name="Sucgang R."/>
            <person name="Berriman M."/>
            <person name="Song J."/>
            <person name="Olsen R."/>
            <person name="Szafranski K."/>
            <person name="Xu Q."/>
            <person name="Tunggal B."/>
            <person name="Kummerfeld S."/>
            <person name="Madera M."/>
            <person name="Konfortov B.A."/>
            <person name="Rivero F."/>
            <person name="Bankier A.T."/>
            <person name="Lehmann R."/>
            <person name="Hamlin N."/>
            <person name="Davies R."/>
            <person name="Gaudet P."/>
            <person name="Fey P."/>
            <person name="Pilcher K."/>
            <person name="Chen G."/>
            <person name="Saunders D."/>
            <person name="Sodergren E."/>
            <person name="Davis P."/>
            <person name="Kerhornou A."/>
            <person name="Nie X."/>
            <person name="Hall N."/>
            <person name="Anjard C."/>
            <person name="Hemphill L."/>
            <person name="Bason N."/>
            <person name="Farbrother P."/>
            <person name="Desany B."/>
            <person name="Just E."/>
            <person name="Morio T."/>
            <person name="Rost R."/>
            <person name="Churcher C."/>
            <person name="Cooper J."/>
            <person name="Haydock S."/>
            <person name="van Driessche N."/>
            <person name="Cronin A."/>
            <person name="Goodhead I."/>
            <person name="Muzny D."/>
            <person name="Mourier T."/>
            <person name="Pain A."/>
            <person name="Lu M."/>
            <person name="Harper D."/>
            <person name="Lindsay R."/>
            <person name="Hauser H."/>
            <person name="James K."/>
            <person name="Quiles M."/>
            <person name="Madan Babu M."/>
            <person name="Saito T."/>
            <person name="Buchrieser C."/>
            <person name="Wardroper A."/>
            <person name="Felder M."/>
            <person name="Thangavelu M."/>
            <person name="Johnson D."/>
            <person name="Knights A."/>
            <person name="Loulseged H."/>
            <person name="Mungall K."/>
            <person name="Oliver K."/>
            <person name="Price C."/>
            <person name="Quail M.A."/>
            <person name="Urushihara H."/>
            <person name="Hernandez J."/>
            <person name="Rabbinowitsch E."/>
            <person name="Steffen D."/>
            <person name="Sanders M."/>
            <person name="Ma J."/>
            <person name="Kohara Y."/>
            <person name="Sharp S."/>
            <person name="Simmonds M."/>
            <person name="Spiegler S."/>
            <person name="Tivey A."/>
            <person name="Sugano S."/>
            <person name="White B."/>
            <person name="Walker D."/>
            <person name="Woodward J."/>
            <person name="Winckler T."/>
            <person name="Tanaka Y."/>
            <person name="Shaulsky G."/>
            <person name="Schleicher M."/>
            <person name="Weinstock G."/>
            <person name="Rosenthal A."/>
            <person name="Cox E.C."/>
            <person name="Chisholm R.L."/>
            <person name="Gibbs R."/>
            <person name="Loomis W.F."/>
            <person name="Platzer M."/>
            <person name="Kay R.R."/>
            <person name="Williams J."/>
            <person name="Dear P.H."/>
            <person name="Noegel A.A."/>
            <person name="Barrell B."/>
            <person name="Kuspa A."/>
        </authorList>
    </citation>
    <scope>NUCLEOTIDE SEQUENCE [LARGE SCALE GENOMIC DNA]</scope>
    <source>
        <strain evidence="2 3">AX4</strain>
    </source>
</reference>